<evidence type="ECO:0000313" key="1">
    <source>
        <dbReference type="EMBL" id="CAD8431679.1"/>
    </source>
</evidence>
<accession>A0A7S0CS06</accession>
<dbReference type="InterPro" id="IPR036866">
    <property type="entry name" value="RibonucZ/Hydroxyglut_hydro"/>
</dbReference>
<dbReference type="GO" id="GO:0042781">
    <property type="term" value="F:3'-tRNA processing endoribonuclease activity"/>
    <property type="evidence" value="ECO:0007669"/>
    <property type="project" value="TreeGrafter"/>
</dbReference>
<name>A0A7S0CS06_9EUKA</name>
<dbReference type="PANTHER" id="PTHR46018">
    <property type="entry name" value="ZINC PHOSPHODIESTERASE ELAC PROTEIN 1"/>
    <property type="match status" value="1"/>
</dbReference>
<reference evidence="1" key="1">
    <citation type="submission" date="2021-01" db="EMBL/GenBank/DDBJ databases">
        <authorList>
            <person name="Corre E."/>
            <person name="Pelletier E."/>
            <person name="Niang G."/>
            <person name="Scheremetjew M."/>
            <person name="Finn R."/>
            <person name="Kale V."/>
            <person name="Holt S."/>
            <person name="Cochrane G."/>
            <person name="Meng A."/>
            <person name="Brown T."/>
            <person name="Cohen L."/>
        </authorList>
    </citation>
    <scope>NUCLEOTIDE SEQUENCE</scope>
    <source>
        <strain evidence="1">CCMP2058</strain>
    </source>
</reference>
<dbReference type="Gene3D" id="3.60.15.10">
    <property type="entry name" value="Ribonuclease Z/Hydroxyacylglutathione hydrolase-like"/>
    <property type="match status" value="1"/>
</dbReference>
<sequence>MGEAERGQECKGCCADRRSFGIPGIPDSDTSVVFLGTGSKTIQESRSIPSIGVRRTTQNNPHVLLFNTGEGTHLSLLRSSVQPKYIRRILVSSLSLENILGLPSLLVIITKALAASYKANEPMQLANDNKPDALEIIGPEGLRAWIRVNLKLTNTRLQFPIRIRELRNVPFVHPTIQKPPKNHSKSLYPSDLDGYPPLLLKRAHAEVPGDSQDIFPVVTCKA</sequence>
<dbReference type="SUPFAM" id="SSF56281">
    <property type="entry name" value="Metallo-hydrolase/oxidoreductase"/>
    <property type="match status" value="1"/>
</dbReference>
<dbReference type="GO" id="GO:0005634">
    <property type="term" value="C:nucleus"/>
    <property type="evidence" value="ECO:0007669"/>
    <property type="project" value="TreeGrafter"/>
</dbReference>
<organism evidence="1">
    <name type="scientific">Amorphochlora amoebiformis</name>
    <dbReference type="NCBI Taxonomy" id="1561963"/>
    <lineage>
        <taxon>Eukaryota</taxon>
        <taxon>Sar</taxon>
        <taxon>Rhizaria</taxon>
        <taxon>Cercozoa</taxon>
        <taxon>Chlorarachniophyceae</taxon>
        <taxon>Amorphochlora</taxon>
    </lineage>
</organism>
<dbReference type="PANTHER" id="PTHR46018:SF2">
    <property type="entry name" value="ZINC PHOSPHODIESTERASE ELAC PROTEIN 1"/>
    <property type="match status" value="1"/>
</dbReference>
<dbReference type="AlphaFoldDB" id="A0A7S0CS06"/>
<dbReference type="EMBL" id="HBEM01002500">
    <property type="protein sequence ID" value="CAD8431679.1"/>
    <property type="molecule type" value="Transcribed_RNA"/>
</dbReference>
<protein>
    <submittedName>
        <fullName evidence="1">Uncharacterized protein</fullName>
    </submittedName>
</protein>
<proteinExistence type="predicted"/>
<gene>
    <name evidence="1" type="ORF">LAMO00422_LOCUS1786</name>
</gene>